<comment type="cofactor">
    <cofactor evidence="3">
        <name>Fe(2+)</name>
        <dbReference type="ChEBI" id="CHEBI:29033"/>
    </cofactor>
    <text evidence="3">Binds 1 Fe(2+) ion per subunit.</text>
</comment>
<dbReference type="PaxDb" id="55529-EKX40095"/>
<dbReference type="RefSeq" id="XP_005827075.1">
    <property type="nucleotide sequence ID" value="XM_005827018.1"/>
</dbReference>
<reference evidence="7" key="3">
    <citation type="submission" date="2015-06" db="UniProtKB">
        <authorList>
            <consortium name="EnsemblProtists"/>
        </authorList>
    </citation>
    <scope>IDENTIFICATION</scope>
</reference>
<keyword evidence="8" id="KW-1185">Reference proteome</keyword>
<evidence type="ECO:0000313" key="8">
    <source>
        <dbReference type="Proteomes" id="UP000011087"/>
    </source>
</evidence>
<keyword evidence="3" id="KW-0560">Oxidoreductase</keyword>
<keyword evidence="3" id="KW-0223">Dioxygenase</keyword>
<sequence>MQPAAMFPFGGLLLLLLLLQTSSSSSSPSLFPCVSSSKSSPLSPSRDLLGFAIMPNAGDRKDCRGRGQSACGGRAGLIRAARRTAYRDELGFAVPGVAQRCLIARRATNLKEGDRQTLADLERKIGREVQSDGKHEDQLDYLEELCTSNVAMNPWNELFRNLAKNEEFISEYWSKKPFKFDAVIPFAKECFSMSDLETQCTDSFYPATYAGTAVLTLENGGWMMSKFGPEMNDANNMAPLDFDSIKEQMQKESLKPSSAPLHTDKQDVIAIQAQGSKRWRIYMPPHPANKVMQDPFTRGKGNDVLTFEELEEPLLDVVLEPGQMLYVPAGYPHVTDTVNGVKTKEESIHLTLGVDTHVWDLNFACMRASALSRKKLPVLIEGSFDVNKLERDQWLSLHAPLPLGFSSLPILSLTDGSKEGKG</sequence>
<dbReference type="GeneID" id="17296879"/>
<proteinExistence type="inferred from homology"/>
<dbReference type="EMBL" id="JH993034">
    <property type="protein sequence ID" value="EKX40095.1"/>
    <property type="molecule type" value="Genomic_DNA"/>
</dbReference>
<comment type="similarity">
    <text evidence="3">Belongs to the ROX family.</text>
</comment>
<comment type="subcellular location">
    <subcellularLocation>
        <location evidence="3">Nucleus</location>
    </subcellularLocation>
</comment>
<keyword evidence="4" id="KW-0732">Signal</keyword>
<dbReference type="EnsemblProtists" id="EKX40095">
    <property type="protein sequence ID" value="EKX40095"/>
    <property type="gene ID" value="GUITHDRAFT_143042"/>
</dbReference>
<keyword evidence="2 3" id="KW-0408">Iron</keyword>
<evidence type="ECO:0000256" key="1">
    <source>
        <dbReference type="ARBA" id="ARBA00022723"/>
    </source>
</evidence>
<dbReference type="GO" id="GO:0051864">
    <property type="term" value="F:histone H3K36 demethylase activity"/>
    <property type="evidence" value="ECO:0007669"/>
    <property type="project" value="TreeGrafter"/>
</dbReference>
<protein>
    <recommendedName>
        <fullName evidence="3">Bifunctional lysine-specific demethylase and histidyl-hydroxylase</fullName>
        <ecNumber evidence="3">1.14.11.-</ecNumber>
    </recommendedName>
</protein>
<evidence type="ECO:0000259" key="5">
    <source>
        <dbReference type="PROSITE" id="PS51184"/>
    </source>
</evidence>
<dbReference type="HOGENOM" id="CLU_651263_0_0_1"/>
<feature type="chain" id="PRO_5008770577" description="Bifunctional lysine-specific demethylase and histidyl-hydroxylase" evidence="4">
    <location>
        <begin position="25"/>
        <end position="422"/>
    </location>
</feature>
<dbReference type="Proteomes" id="UP000011087">
    <property type="component" value="Unassembled WGS sequence"/>
</dbReference>
<feature type="domain" description="JmjC" evidence="5">
    <location>
        <begin position="194"/>
        <end position="375"/>
    </location>
</feature>
<dbReference type="Pfam" id="PF08007">
    <property type="entry name" value="JmjC_2"/>
    <property type="match status" value="1"/>
</dbReference>
<dbReference type="InterPro" id="IPR039994">
    <property type="entry name" value="NO66-like"/>
</dbReference>
<dbReference type="EC" id="1.14.11.-" evidence="3"/>
<keyword evidence="1 3" id="KW-0479">Metal-binding</keyword>
<dbReference type="SUPFAM" id="SSF51197">
    <property type="entry name" value="Clavaminate synthase-like"/>
    <property type="match status" value="1"/>
</dbReference>
<dbReference type="GO" id="GO:0005506">
    <property type="term" value="F:iron ion binding"/>
    <property type="evidence" value="ECO:0007669"/>
    <property type="project" value="UniProtKB-UniRule"/>
</dbReference>
<keyword evidence="3" id="KW-0539">Nucleus</keyword>
<evidence type="ECO:0000256" key="3">
    <source>
        <dbReference type="RuleBase" id="RU366061"/>
    </source>
</evidence>
<feature type="signal peptide" evidence="4">
    <location>
        <begin position="1"/>
        <end position="24"/>
    </location>
</feature>
<dbReference type="STRING" id="905079.L1IW73"/>
<reference evidence="8" key="2">
    <citation type="submission" date="2012-11" db="EMBL/GenBank/DDBJ databases">
        <authorList>
            <person name="Kuo A."/>
            <person name="Curtis B.A."/>
            <person name="Tanifuji G."/>
            <person name="Burki F."/>
            <person name="Gruber A."/>
            <person name="Irimia M."/>
            <person name="Maruyama S."/>
            <person name="Arias M.C."/>
            <person name="Ball S.G."/>
            <person name="Gile G.H."/>
            <person name="Hirakawa Y."/>
            <person name="Hopkins J.F."/>
            <person name="Rensing S.A."/>
            <person name="Schmutz J."/>
            <person name="Symeonidi A."/>
            <person name="Elias M."/>
            <person name="Eveleigh R.J."/>
            <person name="Herman E.K."/>
            <person name="Klute M.J."/>
            <person name="Nakayama T."/>
            <person name="Obornik M."/>
            <person name="Reyes-Prieto A."/>
            <person name="Armbrust E.V."/>
            <person name="Aves S.J."/>
            <person name="Beiko R.G."/>
            <person name="Coutinho P."/>
            <person name="Dacks J.B."/>
            <person name="Durnford D.G."/>
            <person name="Fast N.M."/>
            <person name="Green B.R."/>
            <person name="Grisdale C."/>
            <person name="Hempe F."/>
            <person name="Henrissat B."/>
            <person name="Hoppner M.P."/>
            <person name="Ishida K.-I."/>
            <person name="Kim E."/>
            <person name="Koreny L."/>
            <person name="Kroth P.G."/>
            <person name="Liu Y."/>
            <person name="Malik S.-B."/>
            <person name="Maier U.G."/>
            <person name="McRose D."/>
            <person name="Mock T."/>
            <person name="Neilson J.A."/>
            <person name="Onodera N.T."/>
            <person name="Poole A.M."/>
            <person name="Pritham E.J."/>
            <person name="Richards T.A."/>
            <person name="Rocap G."/>
            <person name="Roy S.W."/>
            <person name="Sarai C."/>
            <person name="Schaack S."/>
            <person name="Shirato S."/>
            <person name="Slamovits C.H."/>
            <person name="Spencer D.F."/>
            <person name="Suzuki S."/>
            <person name="Worden A.Z."/>
            <person name="Zauner S."/>
            <person name="Barry K."/>
            <person name="Bell C."/>
            <person name="Bharti A.K."/>
            <person name="Crow J.A."/>
            <person name="Grimwood J."/>
            <person name="Kramer R."/>
            <person name="Lindquist E."/>
            <person name="Lucas S."/>
            <person name="Salamov A."/>
            <person name="McFadden G.I."/>
            <person name="Lane C.E."/>
            <person name="Keeling P.J."/>
            <person name="Gray M.W."/>
            <person name="Grigoriev I.V."/>
            <person name="Archibald J.M."/>
        </authorList>
    </citation>
    <scope>NUCLEOTIDE SEQUENCE</scope>
    <source>
        <strain evidence="8">CCMP2712</strain>
    </source>
</reference>
<keyword evidence="3" id="KW-0804">Transcription</keyword>
<dbReference type="GO" id="GO:0005730">
    <property type="term" value="C:nucleolus"/>
    <property type="evidence" value="ECO:0007669"/>
    <property type="project" value="TreeGrafter"/>
</dbReference>
<dbReference type="GO" id="GO:0032453">
    <property type="term" value="F:histone H3K4 demethylase activity"/>
    <property type="evidence" value="ECO:0007669"/>
    <property type="project" value="TreeGrafter"/>
</dbReference>
<dbReference type="PANTHER" id="PTHR13096:SF8">
    <property type="entry name" value="RIBOSOMAL OXYGENASE 1"/>
    <property type="match status" value="1"/>
</dbReference>
<dbReference type="AlphaFoldDB" id="L1IW73"/>
<dbReference type="Gene3D" id="2.60.120.650">
    <property type="entry name" value="Cupin"/>
    <property type="match status" value="1"/>
</dbReference>
<dbReference type="PANTHER" id="PTHR13096">
    <property type="entry name" value="MINA53 MYC INDUCED NUCLEAR ANTIGEN"/>
    <property type="match status" value="1"/>
</dbReference>
<evidence type="ECO:0000313" key="7">
    <source>
        <dbReference type="EnsemblProtists" id="EKX40095"/>
    </source>
</evidence>
<keyword evidence="3" id="KW-0805">Transcription regulation</keyword>
<comment type="function">
    <text evidence="3">Oxygenase that can act as both a histone lysine demethylase and a ribosomal histidine hydroxylase.</text>
</comment>
<dbReference type="PROSITE" id="PS51184">
    <property type="entry name" value="JMJC"/>
    <property type="match status" value="1"/>
</dbReference>
<dbReference type="InterPro" id="IPR003347">
    <property type="entry name" value="JmjC_dom"/>
</dbReference>
<dbReference type="OrthoDB" id="425950at2759"/>
<reference evidence="6 8" key="1">
    <citation type="journal article" date="2012" name="Nature">
        <title>Algal genomes reveal evolutionary mosaicism and the fate of nucleomorphs.</title>
        <authorList>
            <consortium name="DOE Joint Genome Institute"/>
            <person name="Curtis B.A."/>
            <person name="Tanifuji G."/>
            <person name="Burki F."/>
            <person name="Gruber A."/>
            <person name="Irimia M."/>
            <person name="Maruyama S."/>
            <person name="Arias M.C."/>
            <person name="Ball S.G."/>
            <person name="Gile G.H."/>
            <person name="Hirakawa Y."/>
            <person name="Hopkins J.F."/>
            <person name="Kuo A."/>
            <person name="Rensing S.A."/>
            <person name="Schmutz J."/>
            <person name="Symeonidi A."/>
            <person name="Elias M."/>
            <person name="Eveleigh R.J."/>
            <person name="Herman E.K."/>
            <person name="Klute M.J."/>
            <person name="Nakayama T."/>
            <person name="Obornik M."/>
            <person name="Reyes-Prieto A."/>
            <person name="Armbrust E.V."/>
            <person name="Aves S.J."/>
            <person name="Beiko R.G."/>
            <person name="Coutinho P."/>
            <person name="Dacks J.B."/>
            <person name="Durnford D.G."/>
            <person name="Fast N.M."/>
            <person name="Green B.R."/>
            <person name="Grisdale C.J."/>
            <person name="Hempel F."/>
            <person name="Henrissat B."/>
            <person name="Hoppner M.P."/>
            <person name="Ishida K."/>
            <person name="Kim E."/>
            <person name="Koreny L."/>
            <person name="Kroth P.G."/>
            <person name="Liu Y."/>
            <person name="Malik S.B."/>
            <person name="Maier U.G."/>
            <person name="McRose D."/>
            <person name="Mock T."/>
            <person name="Neilson J.A."/>
            <person name="Onodera N.T."/>
            <person name="Poole A.M."/>
            <person name="Pritham E.J."/>
            <person name="Richards T.A."/>
            <person name="Rocap G."/>
            <person name="Roy S.W."/>
            <person name="Sarai C."/>
            <person name="Schaack S."/>
            <person name="Shirato S."/>
            <person name="Slamovits C.H."/>
            <person name="Spencer D.F."/>
            <person name="Suzuki S."/>
            <person name="Worden A.Z."/>
            <person name="Zauner S."/>
            <person name="Barry K."/>
            <person name="Bell C."/>
            <person name="Bharti A.K."/>
            <person name="Crow J.A."/>
            <person name="Grimwood J."/>
            <person name="Kramer R."/>
            <person name="Lindquist E."/>
            <person name="Lucas S."/>
            <person name="Salamov A."/>
            <person name="McFadden G.I."/>
            <person name="Lane C.E."/>
            <person name="Keeling P.J."/>
            <person name="Gray M.W."/>
            <person name="Grigoriev I.V."/>
            <person name="Archibald J.M."/>
        </authorList>
    </citation>
    <scope>NUCLEOTIDE SEQUENCE</scope>
    <source>
        <strain evidence="6 8">CCMP2712</strain>
    </source>
</reference>
<name>L1IW73_GUITC</name>
<accession>L1IW73</accession>
<dbReference type="KEGG" id="gtt:GUITHDRAFT_143042"/>
<gene>
    <name evidence="6" type="ORF">GUITHDRAFT_143042</name>
</gene>
<evidence type="ECO:0000256" key="4">
    <source>
        <dbReference type="SAM" id="SignalP"/>
    </source>
</evidence>
<organism evidence="6">
    <name type="scientific">Guillardia theta (strain CCMP2712)</name>
    <name type="common">Cryptophyte</name>
    <dbReference type="NCBI Taxonomy" id="905079"/>
    <lineage>
        <taxon>Eukaryota</taxon>
        <taxon>Cryptophyceae</taxon>
        <taxon>Pyrenomonadales</taxon>
        <taxon>Geminigeraceae</taxon>
        <taxon>Guillardia</taxon>
    </lineage>
</organism>
<dbReference type="eggNOG" id="ENOG502S42U">
    <property type="taxonomic scope" value="Eukaryota"/>
</dbReference>
<evidence type="ECO:0000256" key="2">
    <source>
        <dbReference type="ARBA" id="ARBA00023004"/>
    </source>
</evidence>
<evidence type="ECO:0000313" key="6">
    <source>
        <dbReference type="EMBL" id="EKX40095.1"/>
    </source>
</evidence>